<dbReference type="SUPFAM" id="SSF47473">
    <property type="entry name" value="EF-hand"/>
    <property type="match status" value="1"/>
</dbReference>
<dbReference type="EMBL" id="JWZX01002767">
    <property type="protein sequence ID" value="KOO27086.1"/>
    <property type="molecule type" value="Genomic_DNA"/>
</dbReference>
<dbReference type="PROSITE" id="PS50222">
    <property type="entry name" value="EF_HAND_2"/>
    <property type="match status" value="1"/>
</dbReference>
<dbReference type="GO" id="GO:0005509">
    <property type="term" value="F:calcium ion binding"/>
    <property type="evidence" value="ECO:0007669"/>
    <property type="project" value="InterPro"/>
</dbReference>
<accession>A0A0M0JKH9</accession>
<dbReference type="Proteomes" id="UP000037460">
    <property type="component" value="Unassembled WGS sequence"/>
</dbReference>
<evidence type="ECO:0000313" key="4">
    <source>
        <dbReference type="EMBL" id="KOO27086.1"/>
    </source>
</evidence>
<dbReference type="SMART" id="SM00054">
    <property type="entry name" value="EFh"/>
    <property type="match status" value="1"/>
</dbReference>
<evidence type="ECO:0000256" key="1">
    <source>
        <dbReference type="ARBA" id="ARBA00022837"/>
    </source>
</evidence>
<reference evidence="5" key="1">
    <citation type="journal article" date="2015" name="PLoS Genet.">
        <title>Genome Sequence and Transcriptome Analyses of Chrysochromulina tobin: Metabolic Tools for Enhanced Algal Fitness in the Prominent Order Prymnesiales (Haptophyceae).</title>
        <authorList>
            <person name="Hovde B.T."/>
            <person name="Deodato C.R."/>
            <person name="Hunsperger H.M."/>
            <person name="Ryken S.A."/>
            <person name="Yost W."/>
            <person name="Jha R.K."/>
            <person name="Patterson J."/>
            <person name="Monnat R.J. Jr."/>
            <person name="Barlow S.B."/>
            <person name="Starkenburg S.R."/>
            <person name="Cattolico R.A."/>
        </authorList>
    </citation>
    <scope>NUCLEOTIDE SEQUENCE</scope>
    <source>
        <strain evidence="5">CCMP291</strain>
    </source>
</reference>
<dbReference type="Gene3D" id="1.10.238.10">
    <property type="entry name" value="EF-hand"/>
    <property type="match status" value="1"/>
</dbReference>
<evidence type="ECO:0000256" key="2">
    <source>
        <dbReference type="SAM" id="MobiDB-lite"/>
    </source>
</evidence>
<dbReference type="InterPro" id="IPR011992">
    <property type="entry name" value="EF-hand-dom_pair"/>
</dbReference>
<comment type="caution">
    <text evidence="4">The sequence shown here is derived from an EMBL/GenBank/DDBJ whole genome shotgun (WGS) entry which is preliminary data.</text>
</comment>
<dbReference type="InterPro" id="IPR018247">
    <property type="entry name" value="EF_Hand_1_Ca_BS"/>
</dbReference>
<keyword evidence="1" id="KW-0106">Calcium</keyword>
<evidence type="ECO:0000313" key="5">
    <source>
        <dbReference type="Proteomes" id="UP000037460"/>
    </source>
</evidence>
<sequence>MDESGNGYLETDEIKKAFFKFTGAAKSFAINVAEAYKATEALRQKAQLVARVVEHTENAEQANADLEAGRIGSIKAILGDKMISKGLKEADLALRWSGKSGEISQADFRREVIALIGPTAILEEVDALFAELDKDGGGSLGRDELKEALISLKREAEAKKLAVRELGLQYIQLFKKMKVAQAEFAKDQKVEDDAAKEETKREAQEAQERAAAEAEAKQARAAAKAEKLATKEAEEQAMADKILAKRRGLSGSLSLS</sequence>
<keyword evidence="5" id="KW-1185">Reference proteome</keyword>
<protein>
    <recommendedName>
        <fullName evidence="3">EF-hand domain-containing protein</fullName>
    </recommendedName>
</protein>
<feature type="region of interest" description="Disordered" evidence="2">
    <location>
        <begin position="187"/>
        <end position="232"/>
    </location>
</feature>
<proteinExistence type="predicted"/>
<name>A0A0M0JKH9_9EUKA</name>
<feature type="domain" description="EF-hand" evidence="3">
    <location>
        <begin position="120"/>
        <end position="155"/>
    </location>
</feature>
<dbReference type="AlphaFoldDB" id="A0A0M0JKH9"/>
<dbReference type="InterPro" id="IPR002048">
    <property type="entry name" value="EF_hand_dom"/>
</dbReference>
<dbReference type="PROSITE" id="PS00018">
    <property type="entry name" value="EF_HAND_1"/>
    <property type="match status" value="2"/>
</dbReference>
<gene>
    <name evidence="4" type="ORF">Ctob_008153</name>
</gene>
<organism evidence="4 5">
    <name type="scientific">Chrysochromulina tobinii</name>
    <dbReference type="NCBI Taxonomy" id="1460289"/>
    <lineage>
        <taxon>Eukaryota</taxon>
        <taxon>Haptista</taxon>
        <taxon>Haptophyta</taxon>
        <taxon>Prymnesiophyceae</taxon>
        <taxon>Prymnesiales</taxon>
        <taxon>Chrysochromulinaceae</taxon>
        <taxon>Chrysochromulina</taxon>
    </lineage>
</organism>
<evidence type="ECO:0000259" key="3">
    <source>
        <dbReference type="PROSITE" id="PS50222"/>
    </source>
</evidence>